<dbReference type="InterPro" id="IPR016181">
    <property type="entry name" value="Acyl_CoA_acyltransferase"/>
</dbReference>
<dbReference type="PANTHER" id="PTHR42791:SF1">
    <property type="entry name" value="N-ACETYLTRANSFERASE DOMAIN-CONTAINING PROTEIN"/>
    <property type="match status" value="1"/>
</dbReference>
<dbReference type="InterPro" id="IPR052523">
    <property type="entry name" value="Trichothecene_AcTrans"/>
</dbReference>
<evidence type="ECO:0000313" key="2">
    <source>
        <dbReference type="EMBL" id="GAA3359010.1"/>
    </source>
</evidence>
<evidence type="ECO:0000313" key="3">
    <source>
        <dbReference type="Proteomes" id="UP001500483"/>
    </source>
</evidence>
<keyword evidence="3" id="KW-1185">Reference proteome</keyword>
<dbReference type="Gene3D" id="3.40.630.30">
    <property type="match status" value="1"/>
</dbReference>
<dbReference type="PROSITE" id="PS51186">
    <property type="entry name" value="GNAT"/>
    <property type="match status" value="1"/>
</dbReference>
<dbReference type="InterPro" id="IPR000182">
    <property type="entry name" value="GNAT_dom"/>
</dbReference>
<sequence>MRTDLDLPVRTLVSAFVHDAVSCWLVPDPARRRPLYEAWFELTVAHAERTGAVVTTGSAVQVWFRGDGREPPKTLDDEGERRLHELLGPFADRFATFGELTGERHPLVAHWYLSLIGVPPHRQRAGAGTAALAASLRECDRAGLPTYLEASSTASRALYQRLGFADLGTPIELPGGPLLHPMWRAVAGR</sequence>
<protein>
    <submittedName>
        <fullName evidence="2">GNAT family N-acetyltransferase</fullName>
    </submittedName>
</protein>
<comment type="caution">
    <text evidence="2">The sequence shown here is derived from an EMBL/GenBank/DDBJ whole genome shotgun (WGS) entry which is preliminary data.</text>
</comment>
<dbReference type="SUPFAM" id="SSF55729">
    <property type="entry name" value="Acyl-CoA N-acyltransferases (Nat)"/>
    <property type="match status" value="1"/>
</dbReference>
<gene>
    <name evidence="2" type="ORF">GCM10020366_33320</name>
</gene>
<dbReference type="EMBL" id="BAAAYK010000038">
    <property type="protein sequence ID" value="GAA3359010.1"/>
    <property type="molecule type" value="Genomic_DNA"/>
</dbReference>
<dbReference type="PANTHER" id="PTHR42791">
    <property type="entry name" value="GNAT FAMILY ACETYLTRANSFERASE"/>
    <property type="match status" value="1"/>
</dbReference>
<dbReference type="Proteomes" id="UP001500483">
    <property type="component" value="Unassembled WGS sequence"/>
</dbReference>
<evidence type="ECO:0000259" key="1">
    <source>
        <dbReference type="PROSITE" id="PS51186"/>
    </source>
</evidence>
<dbReference type="Pfam" id="PF00583">
    <property type="entry name" value="Acetyltransf_1"/>
    <property type="match status" value="1"/>
</dbReference>
<name>A0ABP6RT78_9PSEU</name>
<organism evidence="2 3">
    <name type="scientific">Saccharopolyspora gregorii</name>
    <dbReference type="NCBI Taxonomy" id="33914"/>
    <lineage>
        <taxon>Bacteria</taxon>
        <taxon>Bacillati</taxon>
        <taxon>Actinomycetota</taxon>
        <taxon>Actinomycetes</taxon>
        <taxon>Pseudonocardiales</taxon>
        <taxon>Pseudonocardiaceae</taxon>
        <taxon>Saccharopolyspora</taxon>
    </lineage>
</organism>
<dbReference type="RefSeq" id="WP_224978288.1">
    <property type="nucleotide sequence ID" value="NZ_BAAAYK010000038.1"/>
</dbReference>
<accession>A0ABP6RT78</accession>
<reference evidence="3" key="1">
    <citation type="journal article" date="2019" name="Int. J. Syst. Evol. Microbiol.">
        <title>The Global Catalogue of Microorganisms (GCM) 10K type strain sequencing project: providing services to taxonomists for standard genome sequencing and annotation.</title>
        <authorList>
            <consortium name="The Broad Institute Genomics Platform"/>
            <consortium name="The Broad Institute Genome Sequencing Center for Infectious Disease"/>
            <person name="Wu L."/>
            <person name="Ma J."/>
        </authorList>
    </citation>
    <scope>NUCLEOTIDE SEQUENCE [LARGE SCALE GENOMIC DNA]</scope>
    <source>
        <strain evidence="3">JCM 9687</strain>
    </source>
</reference>
<proteinExistence type="predicted"/>
<feature type="domain" description="N-acetyltransferase" evidence="1">
    <location>
        <begin position="42"/>
        <end position="187"/>
    </location>
</feature>